<dbReference type="GO" id="GO:0016491">
    <property type="term" value="F:oxidoreductase activity"/>
    <property type="evidence" value="ECO:0007669"/>
    <property type="project" value="UniProtKB-KW"/>
</dbReference>
<dbReference type="SUPFAM" id="SSF52283">
    <property type="entry name" value="Formate/glycerate dehydrogenase catalytic domain-like"/>
    <property type="match status" value="1"/>
</dbReference>
<dbReference type="Gene3D" id="3.40.50.720">
    <property type="entry name" value="NAD(P)-binding Rossmann-like Domain"/>
    <property type="match status" value="2"/>
</dbReference>
<reference evidence="4 5" key="1">
    <citation type="submission" date="2017-11" db="EMBL/GenBank/DDBJ databases">
        <title>Genomic Encyclopedia of Archaeal and Bacterial Type Strains, Phase II (KMG-II): From Individual Species to Whole Genera.</title>
        <authorList>
            <person name="Goeker M."/>
        </authorList>
    </citation>
    <scope>NUCLEOTIDE SEQUENCE [LARGE SCALE GENOMIC DNA]</scope>
    <source>
        <strain evidence="4 5">DSM 22413</strain>
    </source>
</reference>
<dbReference type="AlphaFoldDB" id="A0A2M8WQQ2"/>
<evidence type="ECO:0000313" key="4">
    <source>
        <dbReference type="EMBL" id="PJI93269.1"/>
    </source>
</evidence>
<proteinExistence type="predicted"/>
<keyword evidence="5" id="KW-1185">Reference proteome</keyword>
<accession>A0A2M8WQQ2</accession>
<evidence type="ECO:0000256" key="1">
    <source>
        <dbReference type="ARBA" id="ARBA00023002"/>
    </source>
</evidence>
<dbReference type="SUPFAM" id="SSF51735">
    <property type="entry name" value="NAD(P)-binding Rossmann-fold domains"/>
    <property type="match status" value="1"/>
</dbReference>
<feature type="domain" description="D-isomer specific 2-hydroxyacid dehydrogenase NAD-binding" evidence="3">
    <location>
        <begin position="128"/>
        <end position="311"/>
    </location>
</feature>
<keyword evidence="2" id="KW-0520">NAD</keyword>
<comment type="caution">
    <text evidence="4">The sequence shown here is derived from an EMBL/GenBank/DDBJ whole genome shotgun (WGS) entry which is preliminary data.</text>
</comment>
<dbReference type="InterPro" id="IPR006140">
    <property type="entry name" value="D-isomer_DH_NAD-bd"/>
</dbReference>
<keyword evidence="1" id="KW-0560">Oxidoreductase</keyword>
<evidence type="ECO:0000259" key="3">
    <source>
        <dbReference type="Pfam" id="PF02826"/>
    </source>
</evidence>
<dbReference type="EMBL" id="PGTZ01000008">
    <property type="protein sequence ID" value="PJI93269.1"/>
    <property type="molecule type" value="Genomic_DNA"/>
</dbReference>
<organism evidence="4 5">
    <name type="scientific">Luteimicrobium subarcticum</name>
    <dbReference type="NCBI Taxonomy" id="620910"/>
    <lineage>
        <taxon>Bacteria</taxon>
        <taxon>Bacillati</taxon>
        <taxon>Actinomycetota</taxon>
        <taxon>Actinomycetes</taxon>
        <taxon>Micrococcales</taxon>
        <taxon>Luteimicrobium</taxon>
    </lineage>
</organism>
<dbReference type="Pfam" id="PF02826">
    <property type="entry name" value="2-Hacid_dh_C"/>
    <property type="match status" value="1"/>
</dbReference>
<sequence length="341" mass="35569">MDVRLPTVGATSPAGGTASTAYGRRVKILVPDTVPLLDALATALPHDDLVAYPRKGPFPAGSEDAEVLVAWDLSHDLLAAAPAALPALRLVQGLMAGPDRLLRTDFAPDVTIASGRGLHDGPVAEHALALVLAAARRLDVCADAQRERRWAGELQREQTRPAGERFSTLDGAHVVVWGFGSIAQRLAPLLAALGARVTGVASAAGERAGFPVVSDADLADVLPTADVLLSVLPALESTRGALDADVLAQLPRHAWFVNVGRGATVDEPALQAALRDGRIAGAALDVVATEPLPADSPWWDTPNVILTPHVAGGRPQHADELVVANVEALRTGEALRNVVDR</sequence>
<evidence type="ECO:0000313" key="5">
    <source>
        <dbReference type="Proteomes" id="UP000231586"/>
    </source>
</evidence>
<protein>
    <submittedName>
        <fullName evidence="4">Phosphoglycerate dehydrogenase-like enzyme</fullName>
    </submittedName>
</protein>
<dbReference type="GO" id="GO:0051287">
    <property type="term" value="F:NAD binding"/>
    <property type="evidence" value="ECO:0007669"/>
    <property type="project" value="InterPro"/>
</dbReference>
<dbReference type="Proteomes" id="UP000231586">
    <property type="component" value="Unassembled WGS sequence"/>
</dbReference>
<evidence type="ECO:0000256" key="2">
    <source>
        <dbReference type="ARBA" id="ARBA00023027"/>
    </source>
</evidence>
<name>A0A2M8WQQ2_9MICO</name>
<dbReference type="PANTHER" id="PTHR43333">
    <property type="entry name" value="2-HACID_DH_C DOMAIN-CONTAINING PROTEIN"/>
    <property type="match status" value="1"/>
</dbReference>
<gene>
    <name evidence="4" type="ORF">CLV34_1837</name>
</gene>
<dbReference type="InterPro" id="IPR036291">
    <property type="entry name" value="NAD(P)-bd_dom_sf"/>
</dbReference>
<dbReference type="PANTHER" id="PTHR43333:SF1">
    <property type="entry name" value="D-ISOMER SPECIFIC 2-HYDROXYACID DEHYDROGENASE NAD-BINDING DOMAIN-CONTAINING PROTEIN"/>
    <property type="match status" value="1"/>
</dbReference>